<organism evidence="2 3">
    <name type="scientific">Photobacterium jeanii</name>
    <dbReference type="NCBI Taxonomy" id="858640"/>
    <lineage>
        <taxon>Bacteria</taxon>
        <taxon>Pseudomonadati</taxon>
        <taxon>Pseudomonadota</taxon>
        <taxon>Gammaproteobacteria</taxon>
        <taxon>Vibrionales</taxon>
        <taxon>Vibrionaceae</taxon>
        <taxon>Photobacterium</taxon>
    </lineage>
</organism>
<dbReference type="AlphaFoldDB" id="A0A178KM59"/>
<protein>
    <submittedName>
        <fullName evidence="2">Uncharacterized protein</fullName>
    </submittedName>
</protein>
<dbReference type="EMBL" id="LVHF01000012">
    <property type="protein sequence ID" value="OAN17844.1"/>
    <property type="molecule type" value="Genomic_DNA"/>
</dbReference>
<dbReference type="Pfam" id="PF26373">
    <property type="entry name" value="MamC"/>
    <property type="match status" value="1"/>
</dbReference>
<feature type="transmembrane region" description="Helical" evidence="1">
    <location>
        <begin position="74"/>
        <end position="91"/>
    </location>
</feature>
<keyword evidence="1" id="KW-0472">Membrane</keyword>
<name>A0A178KM59_9GAMM</name>
<gene>
    <name evidence="2" type="ORF">A3K86_02695</name>
</gene>
<comment type="caution">
    <text evidence="2">The sequence shown here is derived from an EMBL/GenBank/DDBJ whole genome shotgun (WGS) entry which is preliminary data.</text>
</comment>
<keyword evidence="1" id="KW-0812">Transmembrane</keyword>
<evidence type="ECO:0000256" key="1">
    <source>
        <dbReference type="SAM" id="Phobius"/>
    </source>
</evidence>
<dbReference type="OrthoDB" id="5904314at2"/>
<reference evidence="2 3" key="1">
    <citation type="submission" date="2016-03" db="EMBL/GenBank/DDBJ databases">
        <title>Photobacterium proteolyticum sp. nov. a protease producing bacterium isolated from ocean sediments of Laizhou Bay.</title>
        <authorList>
            <person name="Li Y."/>
        </authorList>
    </citation>
    <scope>NUCLEOTIDE SEQUENCE [LARGE SCALE GENOMIC DNA]</scope>
    <source>
        <strain evidence="2 3">R-40508</strain>
    </source>
</reference>
<evidence type="ECO:0000313" key="2">
    <source>
        <dbReference type="EMBL" id="OAN17844.1"/>
    </source>
</evidence>
<proteinExistence type="predicted"/>
<keyword evidence="3" id="KW-1185">Reference proteome</keyword>
<keyword evidence="1" id="KW-1133">Transmembrane helix</keyword>
<sequence length="101" mass="10446">MSNATDKLSPASRAMIAGTIIGGAASAARQWKGYQEETVETNEMVSNVVKDALKAGVAGGAATYVADKMAGRPALSMLTVLSTAAVGMYLMDQYAGKKNNE</sequence>
<dbReference type="Proteomes" id="UP000078503">
    <property type="component" value="Unassembled WGS sequence"/>
</dbReference>
<evidence type="ECO:0000313" key="3">
    <source>
        <dbReference type="Proteomes" id="UP000078503"/>
    </source>
</evidence>
<accession>A0A178KM59</accession>
<dbReference type="STRING" id="858640.A3K86_02695"/>
<dbReference type="RefSeq" id="WP_068327307.1">
    <property type="nucleotide sequence ID" value="NZ_LVHF01000012.1"/>
</dbReference>
<dbReference type="InterPro" id="IPR058956">
    <property type="entry name" value="MamC"/>
</dbReference>